<gene>
    <name evidence="2" type="ORF">Leucomu_00795</name>
</gene>
<keyword evidence="1" id="KW-1133">Transmembrane helix</keyword>
<dbReference type="EMBL" id="CP035037">
    <property type="protein sequence ID" value="QAB16667.1"/>
    <property type="molecule type" value="Genomic_DNA"/>
</dbReference>
<keyword evidence="1" id="KW-0472">Membrane</keyword>
<name>A0ABX5QC65_9MICO</name>
<keyword evidence="3" id="KW-1185">Reference proteome</keyword>
<dbReference type="RefSeq" id="WP_017884256.1">
    <property type="nucleotide sequence ID" value="NZ_CP035037.1"/>
</dbReference>
<accession>A0ABX5QC65</accession>
<evidence type="ECO:0000256" key="1">
    <source>
        <dbReference type="SAM" id="Phobius"/>
    </source>
</evidence>
<organism evidence="2 3">
    <name type="scientific">Leucobacter muris</name>
    <dbReference type="NCBI Taxonomy" id="1935379"/>
    <lineage>
        <taxon>Bacteria</taxon>
        <taxon>Bacillati</taxon>
        <taxon>Actinomycetota</taxon>
        <taxon>Actinomycetes</taxon>
        <taxon>Micrococcales</taxon>
        <taxon>Microbacteriaceae</taxon>
        <taxon>Leucobacter</taxon>
    </lineage>
</organism>
<protein>
    <submittedName>
        <fullName evidence="2">DUF3618 domain-containing protein</fullName>
    </submittedName>
</protein>
<dbReference type="Pfam" id="PF12277">
    <property type="entry name" value="DUF3618"/>
    <property type="match status" value="1"/>
</dbReference>
<dbReference type="InterPro" id="IPR022062">
    <property type="entry name" value="DUF3618"/>
</dbReference>
<feature type="transmembrane region" description="Helical" evidence="1">
    <location>
        <begin position="57"/>
        <end position="82"/>
    </location>
</feature>
<evidence type="ECO:0000313" key="3">
    <source>
        <dbReference type="Proteomes" id="UP000285768"/>
    </source>
</evidence>
<sequence length="86" mass="9405">MNAHEKQQGVVAAAQARAELYDTLAQLKDRLNYAQRVDDAVDDMKHRVAEQKRRNPLAFAIGVAGAAAIVGLGVWTVTSAVIKRFE</sequence>
<reference evidence="2 3" key="1">
    <citation type="submission" date="2019-01" db="EMBL/GenBank/DDBJ databases">
        <title>Leucobacter muris sp. nov. isolated from the nose of a laboratory mouse.</title>
        <authorList>
            <person name="Benga L."/>
            <person name="Sproeer C."/>
            <person name="Schumann P."/>
            <person name="Verbarg S."/>
            <person name="Bunk B."/>
            <person name="Engelhardt E."/>
            <person name="Benten P.M."/>
            <person name="Sager M."/>
        </authorList>
    </citation>
    <scope>NUCLEOTIDE SEQUENCE [LARGE SCALE GENOMIC DNA]</scope>
    <source>
        <strain evidence="2 3">DSM 101948</strain>
    </source>
</reference>
<proteinExistence type="predicted"/>
<dbReference type="Proteomes" id="UP000285768">
    <property type="component" value="Chromosome"/>
</dbReference>
<keyword evidence="1" id="KW-0812">Transmembrane</keyword>
<evidence type="ECO:0000313" key="2">
    <source>
        <dbReference type="EMBL" id="QAB16667.1"/>
    </source>
</evidence>